<dbReference type="InterPro" id="IPR042099">
    <property type="entry name" value="ANL_N_sf"/>
</dbReference>
<comment type="caution">
    <text evidence="5">The sequence shown here is derived from an EMBL/GenBank/DDBJ whole genome shotgun (WGS) entry which is preliminary data.</text>
</comment>
<keyword evidence="2" id="KW-0436">Ligase</keyword>
<dbReference type="GO" id="GO:0016405">
    <property type="term" value="F:CoA-ligase activity"/>
    <property type="evidence" value="ECO:0007669"/>
    <property type="project" value="TreeGrafter"/>
</dbReference>
<dbReference type="InterPro" id="IPR000873">
    <property type="entry name" value="AMP-dep_synth/lig_dom"/>
</dbReference>
<dbReference type="InterPro" id="IPR025110">
    <property type="entry name" value="AMP-bd_C"/>
</dbReference>
<name>A0AAD4GRV9_ASPNN</name>
<dbReference type="GO" id="GO:0019748">
    <property type="term" value="P:secondary metabolic process"/>
    <property type="evidence" value="ECO:0007669"/>
    <property type="project" value="TreeGrafter"/>
</dbReference>
<keyword evidence="6" id="KW-1185">Reference proteome</keyword>
<evidence type="ECO:0000259" key="3">
    <source>
        <dbReference type="Pfam" id="PF00501"/>
    </source>
</evidence>
<dbReference type="Pfam" id="PF13193">
    <property type="entry name" value="AMP-binding_C"/>
    <property type="match status" value="1"/>
</dbReference>
<dbReference type="InterPro" id="IPR045851">
    <property type="entry name" value="AMP-bd_C_sf"/>
</dbReference>
<dbReference type="AlphaFoldDB" id="A0AAD4GRV9"/>
<dbReference type="SUPFAM" id="SSF56801">
    <property type="entry name" value="Acetyl-CoA synthetase-like"/>
    <property type="match status" value="1"/>
</dbReference>
<reference evidence="5" key="2">
    <citation type="submission" date="2020-02" db="EMBL/GenBank/DDBJ databases">
        <authorList>
            <person name="Gilchrist C.L.M."/>
            <person name="Chooi Y.-H."/>
        </authorList>
    </citation>
    <scope>NUCLEOTIDE SEQUENCE</scope>
    <source>
        <strain evidence="5">MST-FP2251</strain>
    </source>
</reference>
<dbReference type="PROSITE" id="PS00455">
    <property type="entry name" value="AMP_BINDING"/>
    <property type="match status" value="1"/>
</dbReference>
<comment type="similarity">
    <text evidence="1">Belongs to the ATP-dependent AMP-binding enzyme family.</text>
</comment>
<dbReference type="PANTHER" id="PTHR24096:SF149">
    <property type="entry name" value="AMP-BINDING DOMAIN-CONTAINING PROTEIN-RELATED"/>
    <property type="match status" value="1"/>
</dbReference>
<dbReference type="Pfam" id="PF00501">
    <property type="entry name" value="AMP-binding"/>
    <property type="match status" value="1"/>
</dbReference>
<dbReference type="Gene3D" id="3.40.50.12780">
    <property type="entry name" value="N-terminal domain of ligase-like"/>
    <property type="match status" value="1"/>
</dbReference>
<evidence type="ECO:0000313" key="5">
    <source>
        <dbReference type="EMBL" id="KAF9886960.1"/>
    </source>
</evidence>
<dbReference type="Gene3D" id="3.30.300.30">
    <property type="match status" value="1"/>
</dbReference>
<dbReference type="InterPro" id="IPR020845">
    <property type="entry name" value="AMP-binding_CS"/>
</dbReference>
<dbReference type="Proteomes" id="UP001194746">
    <property type="component" value="Unassembled WGS sequence"/>
</dbReference>
<dbReference type="EMBL" id="VCAU01000069">
    <property type="protein sequence ID" value="KAF9886960.1"/>
    <property type="molecule type" value="Genomic_DNA"/>
</dbReference>
<evidence type="ECO:0000313" key="6">
    <source>
        <dbReference type="Proteomes" id="UP001194746"/>
    </source>
</evidence>
<evidence type="ECO:0000259" key="4">
    <source>
        <dbReference type="Pfam" id="PF13193"/>
    </source>
</evidence>
<sequence>MSRLDPANPNVYLSRDVEPLIPQNESLWQFLTRCNPDLVKDDKIILQENENRSSTLTYGDARRKAAQGAAGLRSVLGLKEGDMIAVLGSNTINWISAVYAATWAGIQVSAINPLSSAHELVHYLHVSNPTAVLVDASMMAKIHEAQRLDLIGRLNHIKIVSLDRSQPAVPQWPVDFMHSGSAPMLDLNKGDNRKVPAVICFSSGTSGKPKGVKISHHNLIGYMLGIRSSGPESFNSKQVEVFYAPLCHIYGMVTAVMAPAFVGNLVVILSTFNFRDYINVCQEKRATIMRVVPPTAMMMAKDETLRTVDLSSVHTLLCAGAALGEETQAALQQLMKGVNVVQGYGMTEGAITTLKPSHALEKSGSVGVLFPHVHLRLVDDDLHDVAKGQSGEILCYGPTTFMGYKDNAEATAEAFPFNDRWLRTGDIGRMDEDGFLWITDRKKELIKYKGNQVPPAELEDVLMQFPDVAESAVCATWDDTQETEIPVAYVSFKPSVHAKDRAQKLREIRAFVDARVAPYKKLRGGVHYLDVIPKNPTGKILRRNLPARIEMERRAAAAKRKGKL</sequence>
<reference evidence="5" key="1">
    <citation type="journal article" date="2019" name="Beilstein J. Org. Chem.">
        <title>Nanangenines: drimane sesquiterpenoids as the dominant metabolite cohort of a novel Australian fungus, Aspergillus nanangensis.</title>
        <authorList>
            <person name="Lacey H.J."/>
            <person name="Gilchrist C.L.M."/>
            <person name="Crombie A."/>
            <person name="Kalaitzis J.A."/>
            <person name="Vuong D."/>
            <person name="Rutledge P.J."/>
            <person name="Turner P."/>
            <person name="Pitt J.I."/>
            <person name="Lacey E."/>
            <person name="Chooi Y.H."/>
            <person name="Piggott A.M."/>
        </authorList>
    </citation>
    <scope>NUCLEOTIDE SEQUENCE</scope>
    <source>
        <strain evidence="5">MST-FP2251</strain>
    </source>
</reference>
<accession>A0AAD4GRV9</accession>
<evidence type="ECO:0000256" key="2">
    <source>
        <dbReference type="ARBA" id="ARBA00022598"/>
    </source>
</evidence>
<gene>
    <name evidence="5" type="ORF">FE257_010701</name>
</gene>
<dbReference type="PANTHER" id="PTHR24096">
    <property type="entry name" value="LONG-CHAIN-FATTY-ACID--COA LIGASE"/>
    <property type="match status" value="1"/>
</dbReference>
<feature type="domain" description="AMP-dependent synthetase/ligase" evidence="3">
    <location>
        <begin position="42"/>
        <end position="404"/>
    </location>
</feature>
<protein>
    <submittedName>
        <fullName evidence="5">Uncharacterized protein</fullName>
    </submittedName>
</protein>
<evidence type="ECO:0000256" key="1">
    <source>
        <dbReference type="ARBA" id="ARBA00006432"/>
    </source>
</evidence>
<organism evidence="5 6">
    <name type="scientific">Aspergillus nanangensis</name>
    <dbReference type="NCBI Taxonomy" id="2582783"/>
    <lineage>
        <taxon>Eukaryota</taxon>
        <taxon>Fungi</taxon>
        <taxon>Dikarya</taxon>
        <taxon>Ascomycota</taxon>
        <taxon>Pezizomycotina</taxon>
        <taxon>Eurotiomycetes</taxon>
        <taxon>Eurotiomycetidae</taxon>
        <taxon>Eurotiales</taxon>
        <taxon>Aspergillaceae</taxon>
        <taxon>Aspergillus</taxon>
        <taxon>Aspergillus subgen. Circumdati</taxon>
    </lineage>
</organism>
<proteinExistence type="inferred from homology"/>
<feature type="domain" description="AMP-binding enzyme C-terminal" evidence="4">
    <location>
        <begin position="457"/>
        <end position="539"/>
    </location>
</feature>